<keyword evidence="3" id="KW-1185">Reference proteome</keyword>
<protein>
    <recommendedName>
        <fullName evidence="1">GST C-terminal domain-containing protein</fullName>
    </recommendedName>
</protein>
<accession>A0AAV0UZK0</accession>
<dbReference type="SUPFAM" id="SSF47616">
    <property type="entry name" value="GST C-terminal domain-like"/>
    <property type="match status" value="1"/>
</dbReference>
<gene>
    <name evidence="2" type="ORF">HBR001_LOCUS8938</name>
</gene>
<evidence type="ECO:0000313" key="3">
    <source>
        <dbReference type="Proteomes" id="UP001162031"/>
    </source>
</evidence>
<comment type="caution">
    <text evidence="2">The sequence shown here is derived from an EMBL/GenBank/DDBJ whole genome shotgun (WGS) entry which is preliminary data.</text>
</comment>
<evidence type="ECO:0000313" key="2">
    <source>
        <dbReference type="EMBL" id="CAI5742351.1"/>
    </source>
</evidence>
<dbReference type="AlphaFoldDB" id="A0AAV0UZK0"/>
<dbReference type="InterPro" id="IPR010987">
    <property type="entry name" value="Glutathione-S-Trfase_C-like"/>
</dbReference>
<dbReference type="CDD" id="cd10305">
    <property type="entry name" value="GST_C_AIMP3"/>
    <property type="match status" value="1"/>
</dbReference>
<dbReference type="GO" id="GO:0005634">
    <property type="term" value="C:nucleus"/>
    <property type="evidence" value="ECO:0007669"/>
    <property type="project" value="TreeGrafter"/>
</dbReference>
<dbReference type="PROSITE" id="PS50405">
    <property type="entry name" value="GST_CTER"/>
    <property type="match status" value="1"/>
</dbReference>
<dbReference type="PANTHER" id="PTHR44490:SF1">
    <property type="entry name" value="EUKARYOTIC TRANSLATION ELONGATION FACTOR 1 EPSILON-1"/>
    <property type="match status" value="1"/>
</dbReference>
<dbReference type="InterPro" id="IPR053837">
    <property type="entry name" value="AIMP3/p18_C"/>
</dbReference>
<dbReference type="GO" id="GO:0017101">
    <property type="term" value="C:aminoacyl-tRNA synthetase multienzyme complex"/>
    <property type="evidence" value="ECO:0007669"/>
    <property type="project" value="InterPro"/>
</dbReference>
<dbReference type="InterPro" id="IPR053836">
    <property type="entry name" value="Arc1-like_N"/>
</dbReference>
<dbReference type="EMBL" id="CANTFL010001466">
    <property type="protein sequence ID" value="CAI5742351.1"/>
    <property type="molecule type" value="Genomic_DNA"/>
</dbReference>
<reference evidence="2" key="1">
    <citation type="submission" date="2022-12" db="EMBL/GenBank/DDBJ databases">
        <authorList>
            <person name="Webb A."/>
        </authorList>
    </citation>
    <scope>NUCLEOTIDE SEQUENCE</scope>
    <source>
        <strain evidence="2">Hp1</strain>
    </source>
</reference>
<dbReference type="Pfam" id="PF21972">
    <property type="entry name" value="Arc1p_N_like"/>
    <property type="match status" value="1"/>
</dbReference>
<evidence type="ECO:0000259" key="1">
    <source>
        <dbReference type="PROSITE" id="PS50405"/>
    </source>
</evidence>
<name>A0AAV0UZK0_HYABA</name>
<dbReference type="InterPro" id="IPR036282">
    <property type="entry name" value="Glutathione-S-Trfase_C_sf"/>
</dbReference>
<dbReference type="Proteomes" id="UP001162031">
    <property type="component" value="Unassembled WGS sequence"/>
</dbReference>
<feature type="domain" description="GST C-terminal" evidence="1">
    <location>
        <begin position="42"/>
        <end position="169"/>
    </location>
</feature>
<dbReference type="GO" id="GO:0005737">
    <property type="term" value="C:cytoplasm"/>
    <property type="evidence" value="ECO:0007669"/>
    <property type="project" value="TreeGrafter"/>
</dbReference>
<sequence length="178" mass="20074">MSVALDQSADAEFVRFVARFCGVNLNAAASGQLRVRFGNSMELREPTTIAKYLTRLADREHELLGETPFERAQVAMWLDFARRTQRCAPCSAASVSLWKVLESALQTKTYLVANRVTLADAALFYVLHAAMSSFQSVQRKQFVSLVRWFDQVQHTAGVRGFRNLEVVPFEHKPLAFTT</sequence>
<dbReference type="InterPro" id="IPR042450">
    <property type="entry name" value="EEF1E1"/>
</dbReference>
<dbReference type="Gene3D" id="1.20.1050.130">
    <property type="match status" value="1"/>
</dbReference>
<organism evidence="2 3">
    <name type="scientific">Hyaloperonospora brassicae</name>
    <name type="common">Brassica downy mildew</name>
    <name type="synonym">Peronospora brassicae</name>
    <dbReference type="NCBI Taxonomy" id="162125"/>
    <lineage>
        <taxon>Eukaryota</taxon>
        <taxon>Sar</taxon>
        <taxon>Stramenopiles</taxon>
        <taxon>Oomycota</taxon>
        <taxon>Peronosporomycetes</taxon>
        <taxon>Peronosporales</taxon>
        <taxon>Peronosporaceae</taxon>
        <taxon>Hyaloperonospora</taxon>
    </lineage>
</organism>
<proteinExistence type="predicted"/>
<dbReference type="PANTHER" id="PTHR44490">
    <property type="entry name" value="EUKARYOTIC TRANSLATION ELONGATION FACTOR 1 EPSILON-1"/>
    <property type="match status" value="1"/>
</dbReference>